<protein>
    <recommendedName>
        <fullName evidence="6">50S ribosomal protein L18</fullName>
    </recommendedName>
</protein>
<evidence type="ECO:0000256" key="2">
    <source>
        <dbReference type="ARBA" id="ARBA00022730"/>
    </source>
</evidence>
<sequence length="115" mass="12887">MAKGPIYRVPLKRRREGKTDYYKRRELLKSNSLRVIIRKSTKHMRVQFVEAHPNGDTTLISASSIQLSEFNWTLSGGNIPAAYLTGYLAGIKAKKSGITNAILDMGLHRNTKGGR</sequence>
<dbReference type="Pfam" id="PF17144">
    <property type="entry name" value="Ribosomal_L5e"/>
    <property type="match status" value="1"/>
</dbReference>
<keyword evidence="2" id="KW-0699">rRNA-binding</keyword>
<dbReference type="PANTHER" id="PTHR23410:SF12">
    <property type="entry name" value="LARGE RIBOSOMAL SUBUNIT PROTEIN UL18"/>
    <property type="match status" value="1"/>
</dbReference>
<proteinExistence type="inferred from homology"/>
<comment type="similarity">
    <text evidence="1">Belongs to the universal ribosomal protein uL18 family.</text>
</comment>
<evidence type="ECO:0000256" key="5">
    <source>
        <dbReference type="ARBA" id="ARBA00023274"/>
    </source>
</evidence>
<dbReference type="InterPro" id="IPR005485">
    <property type="entry name" value="Rbsml_uL18_euk_arch"/>
</dbReference>
<dbReference type="AlphaFoldDB" id="A0A0F8ZHY9"/>
<dbReference type="InterPro" id="IPR057268">
    <property type="entry name" value="Ribosomal_L18"/>
</dbReference>
<feature type="non-terminal residue" evidence="7">
    <location>
        <position position="115"/>
    </location>
</feature>
<evidence type="ECO:0000256" key="3">
    <source>
        <dbReference type="ARBA" id="ARBA00022884"/>
    </source>
</evidence>
<dbReference type="SUPFAM" id="SSF53137">
    <property type="entry name" value="Translational machinery components"/>
    <property type="match status" value="1"/>
</dbReference>
<evidence type="ECO:0000256" key="4">
    <source>
        <dbReference type="ARBA" id="ARBA00022980"/>
    </source>
</evidence>
<gene>
    <name evidence="7" type="ORF">LCGC14_3032850</name>
</gene>
<dbReference type="GO" id="GO:0003735">
    <property type="term" value="F:structural constituent of ribosome"/>
    <property type="evidence" value="ECO:0007669"/>
    <property type="project" value="InterPro"/>
</dbReference>
<keyword evidence="5" id="KW-0687">Ribonucleoprotein</keyword>
<comment type="caution">
    <text evidence="7">The sequence shown here is derived from an EMBL/GenBank/DDBJ whole genome shotgun (WGS) entry which is preliminary data.</text>
</comment>
<keyword evidence="4" id="KW-0689">Ribosomal protein</keyword>
<evidence type="ECO:0000256" key="6">
    <source>
        <dbReference type="ARBA" id="ARBA00035496"/>
    </source>
</evidence>
<reference evidence="7" key="1">
    <citation type="journal article" date="2015" name="Nature">
        <title>Complex archaea that bridge the gap between prokaryotes and eukaryotes.</title>
        <authorList>
            <person name="Spang A."/>
            <person name="Saw J.H."/>
            <person name="Jorgensen S.L."/>
            <person name="Zaremba-Niedzwiedzka K."/>
            <person name="Martijn J."/>
            <person name="Lind A.E."/>
            <person name="van Eijk R."/>
            <person name="Schleper C."/>
            <person name="Guy L."/>
            <person name="Ettema T.J."/>
        </authorList>
    </citation>
    <scope>NUCLEOTIDE SEQUENCE</scope>
</reference>
<dbReference type="CDD" id="cd00432">
    <property type="entry name" value="Ribosomal_L18_L5e"/>
    <property type="match status" value="1"/>
</dbReference>
<name>A0A0F8ZHY9_9ZZZZ</name>
<dbReference type="InterPro" id="IPR057267">
    <property type="entry name" value="Rbsml_uL18_arch"/>
</dbReference>
<dbReference type="GO" id="GO:0008097">
    <property type="term" value="F:5S rRNA binding"/>
    <property type="evidence" value="ECO:0007669"/>
    <property type="project" value="InterPro"/>
</dbReference>
<dbReference type="Gene3D" id="3.30.420.100">
    <property type="match status" value="1"/>
</dbReference>
<evidence type="ECO:0000256" key="1">
    <source>
        <dbReference type="ARBA" id="ARBA00007116"/>
    </source>
</evidence>
<dbReference type="PANTHER" id="PTHR23410">
    <property type="entry name" value="RIBOSOMAL PROTEIN L5-RELATED"/>
    <property type="match status" value="1"/>
</dbReference>
<evidence type="ECO:0000313" key="7">
    <source>
        <dbReference type="EMBL" id="KKK59591.1"/>
    </source>
</evidence>
<dbReference type="GO" id="GO:0000027">
    <property type="term" value="P:ribosomal large subunit assembly"/>
    <property type="evidence" value="ECO:0007669"/>
    <property type="project" value="TreeGrafter"/>
</dbReference>
<dbReference type="NCBIfam" id="NF006342">
    <property type="entry name" value="PRK08569.1"/>
    <property type="match status" value="1"/>
</dbReference>
<accession>A0A0F8ZHY9</accession>
<dbReference type="EMBL" id="LAZR01063395">
    <property type="protein sequence ID" value="KKK59591.1"/>
    <property type="molecule type" value="Genomic_DNA"/>
</dbReference>
<dbReference type="GO" id="GO:0022625">
    <property type="term" value="C:cytosolic large ribosomal subunit"/>
    <property type="evidence" value="ECO:0007669"/>
    <property type="project" value="TreeGrafter"/>
</dbReference>
<organism evidence="7">
    <name type="scientific">marine sediment metagenome</name>
    <dbReference type="NCBI Taxonomy" id="412755"/>
    <lineage>
        <taxon>unclassified sequences</taxon>
        <taxon>metagenomes</taxon>
        <taxon>ecological metagenomes</taxon>
    </lineage>
</organism>
<dbReference type="GO" id="GO:0006412">
    <property type="term" value="P:translation"/>
    <property type="evidence" value="ECO:0007669"/>
    <property type="project" value="InterPro"/>
</dbReference>
<keyword evidence="3" id="KW-0694">RNA-binding</keyword>